<evidence type="ECO:0000313" key="2">
    <source>
        <dbReference type="Proteomes" id="UP001275436"/>
    </source>
</evidence>
<sequence length="133" mass="15593">MQILKVEEAEKQAVNDFLDRNENVSKDCLLTHGYVVEMNGRIDGCFVLEPMEDHAFWLKQLYITQSEARKLPVLLEGILVIARKIEAKCVYVHSHQPVVDILLEALQFKREEQIEVRKIDQHKKGNWWTYNVS</sequence>
<protein>
    <recommendedName>
        <fullName evidence="3">GNAT family N-acetyltransferase</fullName>
    </recommendedName>
</protein>
<keyword evidence="2" id="KW-1185">Reference proteome</keyword>
<evidence type="ECO:0000313" key="1">
    <source>
        <dbReference type="EMBL" id="GLO67679.1"/>
    </source>
</evidence>
<proteinExistence type="predicted"/>
<accession>A0ABQ5TPF6</accession>
<organism evidence="1 2">
    <name type="scientific">Oceanobacillus kimchii</name>
    <dbReference type="NCBI Taxonomy" id="746691"/>
    <lineage>
        <taxon>Bacteria</taxon>
        <taxon>Bacillati</taxon>
        <taxon>Bacillota</taxon>
        <taxon>Bacilli</taxon>
        <taxon>Bacillales</taxon>
        <taxon>Bacillaceae</taxon>
        <taxon>Oceanobacillus</taxon>
    </lineage>
</organism>
<dbReference type="Proteomes" id="UP001275436">
    <property type="component" value="Unassembled WGS sequence"/>
</dbReference>
<name>A0ABQ5TPF6_9BACI</name>
<comment type="caution">
    <text evidence="1">The sequence shown here is derived from an EMBL/GenBank/DDBJ whole genome shotgun (WGS) entry which is preliminary data.</text>
</comment>
<evidence type="ECO:0008006" key="3">
    <source>
        <dbReference type="Google" id="ProtNLM"/>
    </source>
</evidence>
<dbReference type="EMBL" id="BSKO01000001">
    <property type="protein sequence ID" value="GLO67679.1"/>
    <property type="molecule type" value="Genomic_DNA"/>
</dbReference>
<reference evidence="1 2" key="1">
    <citation type="submission" date="2023-02" db="EMBL/GenBank/DDBJ databases">
        <title>Oceanobacillus kimchii IFOP_LL358 isolated form Alexandrium catenella lab strain.</title>
        <authorList>
            <person name="Gajardo G."/>
            <person name="Ueki S."/>
            <person name="Maruyama F."/>
        </authorList>
    </citation>
    <scope>NUCLEOTIDE SEQUENCE [LARGE SCALE GENOMIC DNA]</scope>
    <source>
        <strain evidence="1 2">IFOP_LL358</strain>
    </source>
</reference>
<gene>
    <name evidence="1" type="ORF">MACH08_34630</name>
</gene>
<dbReference type="RefSeq" id="WP_017798213.1">
    <property type="nucleotide sequence ID" value="NZ_BSKO01000001.1"/>
</dbReference>